<dbReference type="FunFam" id="1.10.10.10:FF:000163">
    <property type="entry name" value="MarR family transcriptional regulator"/>
    <property type="match status" value="1"/>
</dbReference>
<dbReference type="SMART" id="SM00347">
    <property type="entry name" value="HTH_MARR"/>
    <property type="match status" value="1"/>
</dbReference>
<evidence type="ECO:0000256" key="5">
    <source>
        <dbReference type="ARBA" id="ARBA00023163"/>
    </source>
</evidence>
<evidence type="ECO:0000313" key="6">
    <source>
        <dbReference type="EMBL" id="ART57885.1"/>
    </source>
</evidence>
<dbReference type="KEGG" id="acid:CBP33_02150"/>
<protein>
    <submittedName>
        <fullName evidence="6">MarR family transcriptional regulator</fullName>
    </submittedName>
</protein>
<dbReference type="KEGG" id="acis:CBP35_16385"/>
<dbReference type="PRINTS" id="PR00598">
    <property type="entry name" value="HTHMARR"/>
</dbReference>
<evidence type="ECO:0000256" key="1">
    <source>
        <dbReference type="ARBA" id="ARBA00004496"/>
    </source>
</evidence>
<dbReference type="GO" id="GO:0003677">
    <property type="term" value="F:DNA binding"/>
    <property type="evidence" value="ECO:0007669"/>
    <property type="project" value="UniProtKB-KW"/>
</dbReference>
<dbReference type="AlphaFoldDB" id="A0A240TPL4"/>
<dbReference type="RefSeq" id="WP_086911175.1">
    <property type="nucleotide sequence ID" value="NZ_CP021359.1"/>
</dbReference>
<dbReference type="GO" id="GO:0005737">
    <property type="term" value="C:cytoplasm"/>
    <property type="evidence" value="ECO:0007669"/>
    <property type="project" value="UniProtKB-SubCell"/>
</dbReference>
<dbReference type="PANTHER" id="PTHR33164">
    <property type="entry name" value="TRANSCRIPTIONAL REGULATOR, MARR FAMILY"/>
    <property type="match status" value="1"/>
</dbReference>
<dbReference type="InterPro" id="IPR036388">
    <property type="entry name" value="WH-like_DNA-bd_sf"/>
</dbReference>
<evidence type="ECO:0000256" key="2">
    <source>
        <dbReference type="ARBA" id="ARBA00022490"/>
    </source>
</evidence>
<dbReference type="GO" id="GO:0003700">
    <property type="term" value="F:DNA-binding transcription factor activity"/>
    <property type="evidence" value="ECO:0007669"/>
    <property type="project" value="InterPro"/>
</dbReference>
<keyword evidence="2" id="KW-0963">Cytoplasm</keyword>
<dbReference type="InterPro" id="IPR039422">
    <property type="entry name" value="MarR/SlyA-like"/>
</dbReference>
<reference evidence="6" key="1">
    <citation type="submission" date="2017-05" db="EMBL/GenBank/DDBJ databases">
        <title>Polyphasic characterization of four soil-derived phenanthrene-degrading Acidovorax strains and proposal of Acidovorax phenanthrenivorans sp. nov.</title>
        <authorList>
            <person name="Singleton D."/>
            <person name="Lee J."/>
            <person name="Dickey A.N."/>
            <person name="Stroud A."/>
            <person name="Scholl E.H."/>
            <person name="Wright F.A."/>
            <person name="Aitken M.D."/>
        </authorList>
    </citation>
    <scope>NUCLEOTIDE SEQUENCE</scope>
    <source>
        <strain evidence="6">P4</strain>
    </source>
</reference>
<dbReference type="PANTHER" id="PTHR33164:SF5">
    <property type="entry name" value="ORGANIC HYDROPEROXIDE RESISTANCE TRANSCRIPTIONAL REGULATOR"/>
    <property type="match status" value="1"/>
</dbReference>
<keyword evidence="3" id="KW-0805">Transcription regulation</keyword>
<accession>A0A240TPL4</accession>
<dbReference type="InterPro" id="IPR036390">
    <property type="entry name" value="WH_DNA-bd_sf"/>
</dbReference>
<evidence type="ECO:0000256" key="3">
    <source>
        <dbReference type="ARBA" id="ARBA00023015"/>
    </source>
</evidence>
<evidence type="ECO:0000256" key="4">
    <source>
        <dbReference type="ARBA" id="ARBA00023125"/>
    </source>
</evidence>
<keyword evidence="7" id="KW-1185">Reference proteome</keyword>
<dbReference type="SUPFAM" id="SSF46785">
    <property type="entry name" value="Winged helix' DNA-binding domain"/>
    <property type="match status" value="1"/>
</dbReference>
<dbReference type="InterPro" id="IPR055166">
    <property type="entry name" value="Transc_reg_Sar_Rot_HTH"/>
</dbReference>
<dbReference type="Proteomes" id="UP000194440">
    <property type="component" value="Chromosome"/>
</dbReference>
<dbReference type="Gene3D" id="1.10.10.10">
    <property type="entry name" value="Winged helix-like DNA-binding domain superfamily/Winged helix DNA-binding domain"/>
    <property type="match status" value="1"/>
</dbReference>
<keyword evidence="5" id="KW-0804">Transcription</keyword>
<dbReference type="PROSITE" id="PS50995">
    <property type="entry name" value="HTH_MARR_2"/>
    <property type="match status" value="1"/>
</dbReference>
<dbReference type="EMBL" id="CP021366">
    <property type="protein sequence ID" value="ART57885.1"/>
    <property type="molecule type" value="Genomic_DNA"/>
</dbReference>
<accession>A0A240U9Y9</accession>
<dbReference type="GO" id="GO:0006950">
    <property type="term" value="P:response to stress"/>
    <property type="evidence" value="ECO:0007669"/>
    <property type="project" value="TreeGrafter"/>
</dbReference>
<dbReference type="OrthoDB" id="9806864at2"/>
<organism evidence="6 7">
    <name type="scientific">Acidovorax carolinensis</name>
    <dbReference type="NCBI Taxonomy" id="553814"/>
    <lineage>
        <taxon>Bacteria</taxon>
        <taxon>Pseudomonadati</taxon>
        <taxon>Pseudomonadota</taxon>
        <taxon>Betaproteobacteria</taxon>
        <taxon>Burkholderiales</taxon>
        <taxon>Comamonadaceae</taxon>
        <taxon>Acidovorax</taxon>
    </lineage>
</organism>
<name>A0A240TPL4_9BURK</name>
<sequence length="153" mass="16782">MPRKPSPLSPSPAALQLDNQVCFALYSASLAMTKLYKPLLDAIGLTYPQYLVMLVLWEGDGITVSALGERLYLDSGTLTPLLKRLETSGLIARLRDAEDERRVRISLTPAGRLLRDAAERIPHCVLQSSQCTLPELAALTGQLKTLRARLNAP</sequence>
<keyword evidence="4" id="KW-0238">DNA-binding</keyword>
<dbReference type="InterPro" id="IPR000835">
    <property type="entry name" value="HTH_MarR-typ"/>
</dbReference>
<dbReference type="KEGG" id="acip:CBP36_02555"/>
<gene>
    <name evidence="6" type="ORF">CBP36_02555</name>
</gene>
<comment type="subcellular location">
    <subcellularLocation>
        <location evidence="1">Cytoplasm</location>
    </subcellularLocation>
</comment>
<proteinExistence type="predicted"/>
<dbReference type="Pfam" id="PF22381">
    <property type="entry name" value="Staph_reg_Sar_Rot"/>
    <property type="match status" value="1"/>
</dbReference>
<evidence type="ECO:0000313" key="7">
    <source>
        <dbReference type="Proteomes" id="UP000194440"/>
    </source>
</evidence>